<feature type="binding site" evidence="6">
    <location>
        <position position="74"/>
    </location>
    <ligand>
        <name>ATP</name>
        <dbReference type="ChEBI" id="CHEBI:30616"/>
    </ligand>
</feature>
<evidence type="ECO:0000256" key="3">
    <source>
        <dbReference type="ARBA" id="ARBA00022741"/>
    </source>
</evidence>
<dbReference type="Pfam" id="PF00069">
    <property type="entry name" value="Pkinase"/>
    <property type="match status" value="1"/>
</dbReference>
<dbReference type="GO" id="GO:0005524">
    <property type="term" value="F:ATP binding"/>
    <property type="evidence" value="ECO:0007669"/>
    <property type="project" value="UniProtKB-UniRule"/>
</dbReference>
<keyword evidence="2" id="KW-0808">Transferase</keyword>
<evidence type="ECO:0000256" key="2">
    <source>
        <dbReference type="ARBA" id="ARBA00022679"/>
    </source>
</evidence>
<dbReference type="OMA" id="FFTHKER"/>
<feature type="compositionally biased region" description="Basic and acidic residues" evidence="7">
    <location>
        <begin position="605"/>
        <end position="616"/>
    </location>
</feature>
<dbReference type="GO" id="GO:0005634">
    <property type="term" value="C:nucleus"/>
    <property type="evidence" value="ECO:0007669"/>
    <property type="project" value="TreeGrafter"/>
</dbReference>
<dbReference type="PROSITE" id="PS00108">
    <property type="entry name" value="PROTEIN_KINASE_ST"/>
    <property type="match status" value="1"/>
</dbReference>
<keyword evidence="3 6" id="KW-0547">Nucleotide-binding</keyword>
<reference evidence="9" key="1">
    <citation type="submission" date="2025-08" db="UniProtKB">
        <authorList>
            <consortium name="Ensembl"/>
        </authorList>
    </citation>
    <scope>IDENTIFICATION</scope>
</reference>
<evidence type="ECO:0000259" key="8">
    <source>
        <dbReference type="PROSITE" id="PS50011"/>
    </source>
</evidence>
<feature type="compositionally biased region" description="Polar residues" evidence="7">
    <location>
        <begin position="634"/>
        <end position="648"/>
    </location>
</feature>
<protein>
    <recommendedName>
        <fullName evidence="8">Protein kinase domain-containing protein</fullName>
    </recommendedName>
</protein>
<evidence type="ECO:0000256" key="1">
    <source>
        <dbReference type="ARBA" id="ARBA00022527"/>
    </source>
</evidence>
<evidence type="ECO:0000256" key="6">
    <source>
        <dbReference type="PROSITE-ProRule" id="PRU10141"/>
    </source>
</evidence>
<dbReference type="InterPro" id="IPR050494">
    <property type="entry name" value="Ser_Thr_dual-spec_kinase"/>
</dbReference>
<dbReference type="Gene3D" id="1.10.510.10">
    <property type="entry name" value="Transferase(Phosphotransferase) domain 1"/>
    <property type="match status" value="1"/>
</dbReference>
<name>A0A3B4T6G0_SERDU</name>
<evidence type="ECO:0000313" key="9">
    <source>
        <dbReference type="Ensembl" id="ENSSDUP00000001659.1"/>
    </source>
</evidence>
<dbReference type="GO" id="GO:0004713">
    <property type="term" value="F:protein tyrosine kinase activity"/>
    <property type="evidence" value="ECO:0007669"/>
    <property type="project" value="TreeGrafter"/>
</dbReference>
<keyword evidence="5 6" id="KW-0067">ATP-binding</keyword>
<dbReference type="AlphaFoldDB" id="A0A3B4T6G0"/>
<keyword evidence="4" id="KW-0418">Kinase</keyword>
<keyword evidence="10" id="KW-1185">Reference proteome</keyword>
<dbReference type="GO" id="GO:0005737">
    <property type="term" value="C:cytoplasm"/>
    <property type="evidence" value="ECO:0007669"/>
    <property type="project" value="TreeGrafter"/>
</dbReference>
<dbReference type="PANTHER" id="PTHR24058:SF17">
    <property type="entry name" value="HOMEODOMAIN INTERACTING PROTEIN KINASE, ISOFORM D"/>
    <property type="match status" value="1"/>
</dbReference>
<dbReference type="Ensembl" id="ENSSDUT00000001717.1">
    <property type="protein sequence ID" value="ENSSDUP00000001659.1"/>
    <property type="gene ID" value="ENSSDUG00000001318.1"/>
</dbReference>
<evidence type="ECO:0000256" key="4">
    <source>
        <dbReference type="ARBA" id="ARBA00022777"/>
    </source>
</evidence>
<organism evidence="9 10">
    <name type="scientific">Seriola dumerili</name>
    <name type="common">Greater amberjack</name>
    <name type="synonym">Caranx dumerili</name>
    <dbReference type="NCBI Taxonomy" id="41447"/>
    <lineage>
        <taxon>Eukaryota</taxon>
        <taxon>Metazoa</taxon>
        <taxon>Chordata</taxon>
        <taxon>Craniata</taxon>
        <taxon>Vertebrata</taxon>
        <taxon>Euteleostomi</taxon>
        <taxon>Actinopterygii</taxon>
        <taxon>Neopterygii</taxon>
        <taxon>Teleostei</taxon>
        <taxon>Neoteleostei</taxon>
        <taxon>Acanthomorphata</taxon>
        <taxon>Carangaria</taxon>
        <taxon>Carangiformes</taxon>
        <taxon>Carangidae</taxon>
        <taxon>Seriola</taxon>
    </lineage>
</organism>
<dbReference type="SUPFAM" id="SSF56112">
    <property type="entry name" value="Protein kinase-like (PK-like)"/>
    <property type="match status" value="1"/>
</dbReference>
<feature type="compositionally biased region" description="Low complexity" evidence="7">
    <location>
        <begin position="504"/>
        <end position="518"/>
    </location>
</feature>
<dbReference type="InterPro" id="IPR008271">
    <property type="entry name" value="Ser/Thr_kinase_AS"/>
</dbReference>
<feature type="region of interest" description="Disordered" evidence="7">
    <location>
        <begin position="601"/>
        <end position="657"/>
    </location>
</feature>
<sequence length="746" mass="84847">MTTNYRDQHNFPSSEEEKSSSSVSSSSSDESQAFLCVLSSPSSDYLVQSIVGEGVFGKVAKCVKTATKETVAVKIIKDSSFTPEVQCELTILEELRAFDSDRFNFVRYNDAFFDGQNICLEFEMLDKSLSDFLEERPSYSLSVKEIRPILHQMATALQLLRSQGIVHADLKLDNIMLVDHVNQPLKIKIIDFGWARYVSQTARGSYLQPRYYRSPEVIVGLPFTEAIDMWSLGCIAAELYLGHVLYPGSCEYDMLRHIVQTQGQLPQQLLNDGVKTRRFFQRNRCRRRQWRLMTPFEYGETTLTENYFNSLDDLENVRPPCHLADEDTMAEIKDQRSFVDLLKEMLHLDLNERITPSQLTEDPFITMSDLAESYPTSFYVKSCCEVMEVCRDQSLRSENRVSDVQSVQQPWLNPQASTSSAGLDRHNNVPSQVAPAWHSNQEHPLILRISSAVSSHLSIRECQTPPQPQHPGFFTHKERTSPELHPSCRGNVTPARKMKRDTSETSQSDESSPESVPPESKRMEGNMDFIETHTDLLQDSSEASSRTAKDKTVTKRTTVTFIKRKMKRNKRSLCHGQDPCEGPCNTDGVKPTRKRTWETFMAAHSGDRSPDSASPERKRRKMNPGCVQIRKELIQNSNEAATEATPSTARAEPQRKRTWATFKASYIGIRCQDTGSPERKKRKKRKKNPETQTETLRNSKQFSCSESSESEVDDKTQGCSSPEIKTRRKGAKHGWAEDTQRSPPDA</sequence>
<feature type="compositionally biased region" description="Polar residues" evidence="7">
    <location>
        <begin position="690"/>
        <end position="702"/>
    </location>
</feature>
<dbReference type="GeneTree" id="ENSGT00940000155356"/>
<dbReference type="PROSITE" id="PS50011">
    <property type="entry name" value="PROTEIN_KINASE_DOM"/>
    <property type="match status" value="1"/>
</dbReference>
<dbReference type="InterPro" id="IPR017441">
    <property type="entry name" value="Protein_kinase_ATP_BS"/>
</dbReference>
<evidence type="ECO:0000256" key="5">
    <source>
        <dbReference type="ARBA" id="ARBA00022840"/>
    </source>
</evidence>
<dbReference type="PROSITE" id="PS00107">
    <property type="entry name" value="PROTEIN_KINASE_ATP"/>
    <property type="match status" value="1"/>
</dbReference>
<dbReference type="SMART" id="SM00220">
    <property type="entry name" value="S_TKc"/>
    <property type="match status" value="1"/>
</dbReference>
<feature type="domain" description="Protein kinase" evidence="8">
    <location>
        <begin position="45"/>
        <end position="365"/>
    </location>
</feature>
<feature type="region of interest" description="Disordered" evidence="7">
    <location>
        <begin position="670"/>
        <end position="746"/>
    </location>
</feature>
<feature type="region of interest" description="Disordered" evidence="7">
    <location>
        <begin position="459"/>
        <end position="522"/>
    </location>
</feature>
<dbReference type="Proteomes" id="UP000261420">
    <property type="component" value="Unplaced"/>
</dbReference>
<dbReference type="PANTHER" id="PTHR24058">
    <property type="entry name" value="DUAL SPECIFICITY PROTEIN KINASE"/>
    <property type="match status" value="1"/>
</dbReference>
<evidence type="ECO:0000313" key="10">
    <source>
        <dbReference type="Proteomes" id="UP000261420"/>
    </source>
</evidence>
<feature type="region of interest" description="Disordered" evidence="7">
    <location>
        <begin position="1"/>
        <end position="27"/>
    </location>
</feature>
<keyword evidence="1" id="KW-0723">Serine/threonine-protein kinase</keyword>
<dbReference type="InterPro" id="IPR011009">
    <property type="entry name" value="Kinase-like_dom_sf"/>
</dbReference>
<proteinExistence type="predicted"/>
<accession>A0A3B4T6G0</accession>
<dbReference type="Gene3D" id="3.30.200.20">
    <property type="entry name" value="Phosphorylase Kinase, domain 1"/>
    <property type="match status" value="1"/>
</dbReference>
<dbReference type="GO" id="GO:0004674">
    <property type="term" value="F:protein serine/threonine kinase activity"/>
    <property type="evidence" value="ECO:0007669"/>
    <property type="project" value="UniProtKB-KW"/>
</dbReference>
<evidence type="ECO:0000256" key="7">
    <source>
        <dbReference type="SAM" id="MobiDB-lite"/>
    </source>
</evidence>
<dbReference type="InterPro" id="IPR000719">
    <property type="entry name" value="Prot_kinase_dom"/>
</dbReference>
<reference evidence="9" key="2">
    <citation type="submission" date="2025-09" db="UniProtKB">
        <authorList>
            <consortium name="Ensembl"/>
        </authorList>
    </citation>
    <scope>IDENTIFICATION</scope>
</reference>
<dbReference type="STRING" id="41447.ENSSDUP00000001659"/>